<dbReference type="UniPathway" id="UPA00109">
    <property type="reaction ID" value="UER00188"/>
</dbReference>
<dbReference type="PANTHER" id="PTHR11817">
    <property type="entry name" value="PYRUVATE KINASE"/>
    <property type="match status" value="1"/>
</dbReference>
<keyword evidence="6" id="KW-0547">Nucleotide-binding</keyword>
<keyword evidence="10" id="KW-0324">Glycolysis</keyword>
<dbReference type="AlphaFoldDB" id="A0A369BLH5"/>
<keyword evidence="5" id="KW-0479">Metal-binding</keyword>
<dbReference type="Gene3D" id="3.20.20.60">
    <property type="entry name" value="Phosphoenolpyruvate-binding domains"/>
    <property type="match status" value="2"/>
</dbReference>
<evidence type="ECO:0000256" key="11">
    <source>
        <dbReference type="ARBA" id="ARBA00023317"/>
    </source>
</evidence>
<dbReference type="InterPro" id="IPR040442">
    <property type="entry name" value="Pyrv_kinase-like_dom_sf"/>
</dbReference>
<comment type="caution">
    <text evidence="13">The sequence shown here is derived from an EMBL/GenBank/DDBJ whole genome shotgun (WGS) entry which is preliminary data.</text>
</comment>
<comment type="pathway">
    <text evidence="1">Carbohydrate degradation; glycolysis; pyruvate from D-glyceraldehyde 3-phosphate: step 5/5.</text>
</comment>
<dbReference type="NCBIfam" id="NF011314">
    <property type="entry name" value="PRK14725.1"/>
    <property type="match status" value="1"/>
</dbReference>
<dbReference type="SUPFAM" id="SSF50800">
    <property type="entry name" value="PK beta-barrel domain-like"/>
    <property type="match status" value="1"/>
</dbReference>
<dbReference type="EMBL" id="QPJY01000018">
    <property type="protein sequence ID" value="RCX22430.1"/>
    <property type="molecule type" value="Genomic_DNA"/>
</dbReference>
<proteinExistence type="inferred from homology"/>
<evidence type="ECO:0000313" key="14">
    <source>
        <dbReference type="Proteomes" id="UP000252707"/>
    </source>
</evidence>
<keyword evidence="8" id="KW-0067">ATP-binding</keyword>
<organism evidence="13 14">
    <name type="scientific">Thioalbus denitrificans</name>
    <dbReference type="NCBI Taxonomy" id="547122"/>
    <lineage>
        <taxon>Bacteria</taxon>
        <taxon>Pseudomonadati</taxon>
        <taxon>Pseudomonadota</taxon>
        <taxon>Gammaproteobacteria</taxon>
        <taxon>Chromatiales</taxon>
        <taxon>Ectothiorhodospiraceae</taxon>
        <taxon>Thioalbus</taxon>
    </lineage>
</organism>
<keyword evidence="9" id="KW-0460">Magnesium</keyword>
<dbReference type="RefSeq" id="WP_114281325.1">
    <property type="nucleotide sequence ID" value="NZ_QPJY01000018.1"/>
</dbReference>
<dbReference type="InterPro" id="IPR001697">
    <property type="entry name" value="Pyr_Knase"/>
</dbReference>
<evidence type="ECO:0000256" key="9">
    <source>
        <dbReference type="ARBA" id="ARBA00022842"/>
    </source>
</evidence>
<keyword evidence="14" id="KW-1185">Reference proteome</keyword>
<feature type="domain" description="Pyruvate kinase barrel" evidence="12">
    <location>
        <begin position="374"/>
        <end position="587"/>
    </location>
</feature>
<keyword evidence="11 13" id="KW-0670">Pyruvate</keyword>
<sequence>MNLPAASIPDTDTTALADLLEQVRALRRQVLAAGQRRLETHHGHYPDGFSPSALNLAHYLALRAHDLRTLQDRLADAGLSSLGRCESHVLHSLDKVAGLLSLAVSCRPAEAPEQPAPVNYAQGRALLRAHAEALCGPRPARGAYIMVTLPGEAARDPELTRALLARGMDCARINCAHDGPPEWTAMIANLRRAEAQTGRRCRVLMDLAGHKIRTGAIGPEPGAVHVKPRRDRLGRVTEPATVLLLRPGAAPPPGAGPWCFTPPEALFNRLGPGCRLHFTDTRGKSRTWEVTGAAAGAGWLVRAPEGSYVGPGTRFRLDTGRDRRPGQAWPLSACTAGPAAMLLEAGDPLLLTRDTTPGHPGRRDCSGVVVESARIACTCPEALTGVRPGAHVWFDDGRLGTVVEASDAEGLRLRVTRAGPRGVRLKPDRGINFPDTPLSLPALSAKDLRDLDFVAANADLVGFSFVQSLEDMERLLAELAARGAPRLPVVAKIETRLAVANLPEILLGTLGRHPLGVMIARGDLAVELGGERMAEIQEEILWLCEAAHVPAIWATQVLESLAKKGVASRPELTDAAMGVRAECVMLNKGPHILEALGTLDDILTRMRAHQRKKSARLRALHW</sequence>
<dbReference type="GO" id="GO:0000287">
    <property type="term" value="F:magnesium ion binding"/>
    <property type="evidence" value="ECO:0007669"/>
    <property type="project" value="InterPro"/>
</dbReference>
<dbReference type="InterPro" id="IPR015793">
    <property type="entry name" value="Pyrv_Knase_brl"/>
</dbReference>
<evidence type="ECO:0000256" key="5">
    <source>
        <dbReference type="ARBA" id="ARBA00022723"/>
    </source>
</evidence>
<evidence type="ECO:0000256" key="4">
    <source>
        <dbReference type="ARBA" id="ARBA00022679"/>
    </source>
</evidence>
<dbReference type="InterPro" id="IPR011037">
    <property type="entry name" value="Pyrv_Knase-like_insert_dom_sf"/>
</dbReference>
<comment type="similarity">
    <text evidence="2">Belongs to the pyruvate kinase family.</text>
</comment>
<dbReference type="GO" id="GO:0030955">
    <property type="term" value="F:potassium ion binding"/>
    <property type="evidence" value="ECO:0007669"/>
    <property type="project" value="InterPro"/>
</dbReference>
<dbReference type="Pfam" id="PF00224">
    <property type="entry name" value="PK"/>
    <property type="match status" value="2"/>
</dbReference>
<evidence type="ECO:0000256" key="2">
    <source>
        <dbReference type="ARBA" id="ARBA00008663"/>
    </source>
</evidence>
<evidence type="ECO:0000256" key="3">
    <source>
        <dbReference type="ARBA" id="ARBA00012142"/>
    </source>
</evidence>
<dbReference type="GO" id="GO:0005524">
    <property type="term" value="F:ATP binding"/>
    <property type="evidence" value="ECO:0007669"/>
    <property type="project" value="UniProtKB-KW"/>
</dbReference>
<dbReference type="GO" id="GO:0004743">
    <property type="term" value="F:pyruvate kinase activity"/>
    <property type="evidence" value="ECO:0007669"/>
    <property type="project" value="UniProtKB-EC"/>
</dbReference>
<dbReference type="SUPFAM" id="SSF51621">
    <property type="entry name" value="Phosphoenolpyruvate/pyruvate domain"/>
    <property type="match status" value="1"/>
</dbReference>
<keyword evidence="7 13" id="KW-0418">Kinase</keyword>
<name>A0A369BLH5_9GAMM</name>
<evidence type="ECO:0000256" key="7">
    <source>
        <dbReference type="ARBA" id="ARBA00022777"/>
    </source>
</evidence>
<feature type="domain" description="Pyruvate kinase barrel" evidence="12">
    <location>
        <begin position="144"/>
        <end position="218"/>
    </location>
</feature>
<evidence type="ECO:0000256" key="1">
    <source>
        <dbReference type="ARBA" id="ARBA00004997"/>
    </source>
</evidence>
<dbReference type="GO" id="GO:0016301">
    <property type="term" value="F:kinase activity"/>
    <property type="evidence" value="ECO:0007669"/>
    <property type="project" value="UniProtKB-KW"/>
</dbReference>
<evidence type="ECO:0000256" key="10">
    <source>
        <dbReference type="ARBA" id="ARBA00023152"/>
    </source>
</evidence>
<dbReference type="InterPro" id="IPR015813">
    <property type="entry name" value="Pyrv/PenolPyrv_kinase-like_dom"/>
</dbReference>
<gene>
    <name evidence="13" type="ORF">DFQ59_11843</name>
</gene>
<accession>A0A369BLH5</accession>
<dbReference type="EC" id="2.7.1.40" evidence="3"/>
<keyword evidence="4" id="KW-0808">Transferase</keyword>
<evidence type="ECO:0000259" key="12">
    <source>
        <dbReference type="Pfam" id="PF00224"/>
    </source>
</evidence>
<dbReference type="OrthoDB" id="9812123at2"/>
<evidence type="ECO:0000256" key="6">
    <source>
        <dbReference type="ARBA" id="ARBA00022741"/>
    </source>
</evidence>
<evidence type="ECO:0000313" key="13">
    <source>
        <dbReference type="EMBL" id="RCX22430.1"/>
    </source>
</evidence>
<protein>
    <recommendedName>
        <fullName evidence="3">pyruvate kinase</fullName>
        <ecNumber evidence="3">2.7.1.40</ecNumber>
    </recommendedName>
</protein>
<dbReference type="Proteomes" id="UP000252707">
    <property type="component" value="Unassembled WGS sequence"/>
</dbReference>
<evidence type="ECO:0000256" key="8">
    <source>
        <dbReference type="ARBA" id="ARBA00022840"/>
    </source>
</evidence>
<reference evidence="13 14" key="1">
    <citation type="submission" date="2018-07" db="EMBL/GenBank/DDBJ databases">
        <title>Genomic Encyclopedia of Type Strains, Phase IV (KMG-IV): sequencing the most valuable type-strain genomes for metagenomic binning, comparative biology and taxonomic classification.</title>
        <authorList>
            <person name="Goeker M."/>
        </authorList>
    </citation>
    <scope>NUCLEOTIDE SEQUENCE [LARGE SCALE GENOMIC DNA]</scope>
    <source>
        <strain evidence="13 14">DSM 26407</strain>
    </source>
</reference>